<evidence type="ECO:0000256" key="1">
    <source>
        <dbReference type="ARBA" id="ARBA00022763"/>
    </source>
</evidence>
<name>A0AAU7V7B6_9ACTO</name>
<keyword evidence="2" id="KW-0547">Nucleotide-binding</keyword>
<dbReference type="Pfam" id="PF12705">
    <property type="entry name" value="PDDEXK_1"/>
    <property type="match status" value="1"/>
</dbReference>
<evidence type="ECO:0000256" key="2">
    <source>
        <dbReference type="ARBA" id="ARBA00022806"/>
    </source>
</evidence>
<evidence type="ECO:0000256" key="3">
    <source>
        <dbReference type="ARBA" id="ARBA00023204"/>
    </source>
</evidence>
<dbReference type="GO" id="GO:0004386">
    <property type="term" value="F:helicase activity"/>
    <property type="evidence" value="ECO:0007669"/>
    <property type="project" value="UniProtKB-KW"/>
</dbReference>
<gene>
    <name evidence="5" type="ORF">SAC06_06360</name>
</gene>
<accession>A0AAU7V7B6</accession>
<protein>
    <submittedName>
        <fullName evidence="5">PD-(D/E)XK nuclease family protein</fullName>
    </submittedName>
</protein>
<dbReference type="Gene3D" id="3.90.320.10">
    <property type="match status" value="1"/>
</dbReference>
<dbReference type="InterPro" id="IPR011335">
    <property type="entry name" value="Restrct_endonuc-II-like"/>
</dbReference>
<keyword evidence="2" id="KW-0067">ATP-binding</keyword>
<dbReference type="SUPFAM" id="SSF52980">
    <property type="entry name" value="Restriction endonuclease-like"/>
    <property type="match status" value="1"/>
</dbReference>
<evidence type="ECO:0000313" key="5">
    <source>
        <dbReference type="EMBL" id="XBW07272.1"/>
    </source>
</evidence>
<dbReference type="RefSeq" id="WP_350257478.1">
    <property type="nucleotide sequence ID" value="NZ_CP138335.1"/>
</dbReference>
<evidence type="ECO:0000259" key="4">
    <source>
        <dbReference type="Pfam" id="PF12705"/>
    </source>
</evidence>
<dbReference type="InterPro" id="IPR038726">
    <property type="entry name" value="PDDEXK_AddAB-type"/>
</dbReference>
<dbReference type="GO" id="GO:0006281">
    <property type="term" value="P:DNA repair"/>
    <property type="evidence" value="ECO:0007669"/>
    <property type="project" value="UniProtKB-KW"/>
</dbReference>
<dbReference type="EMBL" id="CP138335">
    <property type="protein sequence ID" value="XBW07272.1"/>
    <property type="molecule type" value="Genomic_DNA"/>
</dbReference>
<dbReference type="KEGG" id="sapp:SAC06_06360"/>
<feature type="domain" description="PD-(D/E)XK endonuclease-like" evidence="4">
    <location>
        <begin position="6"/>
        <end position="246"/>
    </location>
</feature>
<dbReference type="InterPro" id="IPR011604">
    <property type="entry name" value="PDDEXK-like_dom_sf"/>
</dbReference>
<sequence length="270" mass="30523">MRAPALSASSSREYLQCPLKFRYSVVDRIPQPPTAATIRGILVHSVLEHLYGLAAADRTWEAALDLLPTRWEHLEQKEPEYSEVIESVPELLAEAQKLLQTYFTLENPHNLEPEARESFVEARLPSGLMLRGIVDRIDRAPDGRRRVVDYKTGKSPSPRFLDESLFQMRFYALLLREVGRAPSRMQLLYLKDGQTLTLDPNPEDVDRFEGELLDLWHRIAGDLGSGQFSPRKTPLCGWCPYQAQCPLFGGQIPPAAEEDLARVSQIGPSN</sequence>
<organism evidence="5">
    <name type="scientific">Scrofimicrobium appendicitidis</name>
    <dbReference type="NCBI Taxonomy" id="3079930"/>
    <lineage>
        <taxon>Bacteria</taxon>
        <taxon>Bacillati</taxon>
        <taxon>Actinomycetota</taxon>
        <taxon>Actinomycetes</taxon>
        <taxon>Actinomycetales</taxon>
        <taxon>Actinomycetaceae</taxon>
        <taxon>Scrofimicrobium</taxon>
    </lineage>
</organism>
<keyword evidence="2" id="KW-0347">Helicase</keyword>
<keyword evidence="3" id="KW-0234">DNA repair</keyword>
<proteinExistence type="predicted"/>
<keyword evidence="1" id="KW-0227">DNA damage</keyword>
<keyword evidence="2" id="KW-0378">Hydrolase</keyword>
<reference evidence="5" key="1">
    <citation type="submission" date="2023-11" db="EMBL/GenBank/DDBJ databases">
        <title>Scrofimicrobium hongkongense sp. nov., isolated from a patient with peritonitis.</title>
        <authorList>
            <person name="Lao H.Y."/>
            <person name="Wong A.Y.P."/>
            <person name="Ng T.L."/>
            <person name="Wong R.Y.L."/>
            <person name="Yau M.C.Y."/>
            <person name="Lam J.Y.W."/>
            <person name="Siu G.K.H."/>
        </authorList>
    </citation>
    <scope>NUCLEOTIDE SEQUENCE</scope>
    <source>
        <strain evidence="5">R131</strain>
    </source>
</reference>
<dbReference type="AlphaFoldDB" id="A0AAU7V7B6"/>